<keyword evidence="3 4" id="KW-0539">Nucleus</keyword>
<feature type="compositionally biased region" description="Basic and acidic residues" evidence="5">
    <location>
        <begin position="150"/>
        <end position="160"/>
    </location>
</feature>
<comment type="similarity">
    <text evidence="2 4">Belongs to the Ninja family.</text>
</comment>
<reference evidence="7" key="3">
    <citation type="submission" date="2020-06" db="EMBL/GenBank/DDBJ databases">
        <title>Helianthus annuus Genome sequencing and assembly Release 2.</title>
        <authorList>
            <person name="Gouzy J."/>
            <person name="Langlade N."/>
            <person name="Munos S."/>
        </authorList>
    </citation>
    <scope>NUCLEOTIDE SEQUENCE</scope>
    <source>
        <tissue evidence="7">Leaves</tissue>
    </source>
</reference>
<feature type="compositionally biased region" description="Acidic residues" evidence="5">
    <location>
        <begin position="139"/>
        <end position="149"/>
    </location>
</feature>
<gene>
    <name evidence="8" type="primary">NINJA</name>
    <name evidence="8" type="ORF">HannXRQ_Chr09g0239001</name>
    <name evidence="7" type="ORF">HanXRQr2_Chr09g0363211</name>
</gene>
<feature type="compositionally biased region" description="Polar residues" evidence="5">
    <location>
        <begin position="383"/>
        <end position="395"/>
    </location>
</feature>
<feature type="compositionally biased region" description="Basic and acidic residues" evidence="5">
    <location>
        <begin position="257"/>
        <end position="280"/>
    </location>
</feature>
<feature type="domain" description="Tify" evidence="6">
    <location>
        <begin position="348"/>
        <end position="371"/>
    </location>
</feature>
<dbReference type="GO" id="GO:0005634">
    <property type="term" value="C:nucleus"/>
    <property type="evidence" value="ECO:0000318"/>
    <property type="project" value="GO_Central"/>
</dbReference>
<dbReference type="Gramene" id="mRNA:HanXRQr2_Chr09g0363211">
    <property type="protein sequence ID" value="mRNA:HanXRQr2_Chr09g0363211"/>
    <property type="gene ID" value="HanXRQr2_Chr09g0363211"/>
</dbReference>
<evidence type="ECO:0000259" key="6">
    <source>
        <dbReference type="Pfam" id="PF16135"/>
    </source>
</evidence>
<evidence type="ECO:0000313" key="8">
    <source>
        <dbReference type="EMBL" id="OTG13521.1"/>
    </source>
</evidence>
<comment type="function">
    <text evidence="4">Acts as a negative regulator of abscisic acid (ABA) response.</text>
</comment>
<dbReference type="STRING" id="4232.A0A251TU78"/>
<dbReference type="AlphaFoldDB" id="A0A251TU78"/>
<evidence type="ECO:0000256" key="3">
    <source>
        <dbReference type="ARBA" id="ARBA00023242"/>
    </source>
</evidence>
<feature type="compositionally biased region" description="Basic and acidic residues" evidence="5">
    <location>
        <begin position="95"/>
        <end position="113"/>
    </location>
</feature>
<keyword evidence="9" id="KW-1185">Reference proteome</keyword>
<name>A0A251TU78_HELAN</name>
<dbReference type="OMA" id="LIKIVCA"/>
<feature type="region of interest" description="Disordered" evidence="5">
    <location>
        <begin position="81"/>
        <end position="166"/>
    </location>
</feature>
<protein>
    <recommendedName>
        <fullName evidence="4">Ninja-family protein</fullName>
    </recommendedName>
    <alternativeName>
        <fullName evidence="4">ABI-binding protein</fullName>
    </alternativeName>
</protein>
<reference evidence="7 9" key="1">
    <citation type="journal article" date="2017" name="Nature">
        <title>The sunflower genome provides insights into oil metabolism, flowering and Asterid evolution.</title>
        <authorList>
            <person name="Badouin H."/>
            <person name="Gouzy J."/>
            <person name="Grassa C.J."/>
            <person name="Murat F."/>
            <person name="Staton S.E."/>
            <person name="Cottret L."/>
            <person name="Lelandais-Briere C."/>
            <person name="Owens G.L."/>
            <person name="Carrere S."/>
            <person name="Mayjonade B."/>
            <person name="Legrand L."/>
            <person name="Gill N."/>
            <person name="Kane N.C."/>
            <person name="Bowers J.E."/>
            <person name="Hubner S."/>
            <person name="Bellec A."/>
            <person name="Berard A."/>
            <person name="Berges H."/>
            <person name="Blanchet N."/>
            <person name="Boniface M.C."/>
            <person name="Brunel D."/>
            <person name="Catrice O."/>
            <person name="Chaidir N."/>
            <person name="Claudel C."/>
            <person name="Donnadieu C."/>
            <person name="Faraut T."/>
            <person name="Fievet G."/>
            <person name="Helmstetter N."/>
            <person name="King M."/>
            <person name="Knapp S.J."/>
            <person name="Lai Z."/>
            <person name="Le Paslier M.C."/>
            <person name="Lippi Y."/>
            <person name="Lorenzon L."/>
            <person name="Mandel J.R."/>
            <person name="Marage G."/>
            <person name="Marchand G."/>
            <person name="Marquand E."/>
            <person name="Bret-Mestries E."/>
            <person name="Morien E."/>
            <person name="Nambeesan S."/>
            <person name="Nguyen T."/>
            <person name="Pegot-Espagnet P."/>
            <person name="Pouilly N."/>
            <person name="Raftis F."/>
            <person name="Sallet E."/>
            <person name="Schiex T."/>
            <person name="Thomas J."/>
            <person name="Vandecasteele C."/>
            <person name="Vares D."/>
            <person name="Vear F."/>
            <person name="Vautrin S."/>
            <person name="Crespi M."/>
            <person name="Mangin B."/>
            <person name="Burke J.M."/>
            <person name="Salse J."/>
            <person name="Munos S."/>
            <person name="Vincourt P."/>
            <person name="Rieseberg L.H."/>
            <person name="Langlade N.B."/>
        </authorList>
    </citation>
    <scope>NUCLEOTIDE SEQUENCE [LARGE SCALE GENOMIC DNA]</scope>
    <source>
        <strain evidence="9">cv. SF193</strain>
        <tissue evidence="7">Leaves</tissue>
    </source>
</reference>
<dbReference type="EMBL" id="MNCJ02000324">
    <property type="protein sequence ID" value="KAF5788795.1"/>
    <property type="molecule type" value="Genomic_DNA"/>
</dbReference>
<evidence type="ECO:0000256" key="4">
    <source>
        <dbReference type="RuleBase" id="RU369029"/>
    </source>
</evidence>
<sequence>MEDGNRLDLTLSLPCGGPSAATKGKTATSSDVRVEEADRGSKLIDDFKNFLDGSNHKEEVAMIPQRVNQSKAEENIFYDLSKGPANVEGGNKRKNMFDEINNQKRHERDRDAYRSSLHIKPPSRTPHASITADDGSTAENEDVASSEADDVSKGSKEVRVSESTGVDLKSQSQRGFTISSEKDFKLGHVVSHGVLYSGQSANVVNLPYSFSVKESNSVQGGQQPVIPANLPLMFGYSTVQAATVSAAAVPVNTSKPFERAKGDGKKAKEEGSSMHAEPDTKGMNTIDQSKPEAFPLEHPAIRPGIAAELKFGGSGSSPNLPWVSTTGPGPNGKTISGVTYRYSGTQIHIVCACHGSHMSPEEFVQHASEEQPNLNGGPAGLPSFSNGNPAASAQN</sequence>
<feature type="region of interest" description="Disordered" evidence="5">
    <location>
        <begin position="257"/>
        <end position="285"/>
    </location>
</feature>
<proteinExistence type="inferred from homology"/>
<evidence type="ECO:0000313" key="7">
    <source>
        <dbReference type="EMBL" id="KAF5788795.1"/>
    </source>
</evidence>
<dbReference type="InterPro" id="IPR032308">
    <property type="entry name" value="TDBD"/>
</dbReference>
<dbReference type="Proteomes" id="UP000215914">
    <property type="component" value="Chromosome 9"/>
</dbReference>
<evidence type="ECO:0000256" key="1">
    <source>
        <dbReference type="ARBA" id="ARBA00004123"/>
    </source>
</evidence>
<dbReference type="FunCoup" id="A0A251TU78">
    <property type="interactions" value="3126"/>
</dbReference>
<feature type="region of interest" description="Disordered" evidence="5">
    <location>
        <begin position="362"/>
        <end position="395"/>
    </location>
</feature>
<dbReference type="InParanoid" id="A0A251TU78"/>
<comment type="subcellular location">
    <subcellularLocation>
        <location evidence="1 4">Nucleus</location>
    </subcellularLocation>
</comment>
<evidence type="ECO:0000256" key="2">
    <source>
        <dbReference type="ARBA" id="ARBA00006081"/>
    </source>
</evidence>
<dbReference type="Pfam" id="PF16135">
    <property type="entry name" value="TDBD"/>
    <property type="match status" value="1"/>
</dbReference>
<dbReference type="EMBL" id="CM007898">
    <property type="protein sequence ID" value="OTG13521.1"/>
    <property type="molecule type" value="Genomic_DNA"/>
</dbReference>
<dbReference type="PANTHER" id="PTHR31413">
    <property type="entry name" value="AFP HOMOLOG 2"/>
    <property type="match status" value="1"/>
</dbReference>
<reference evidence="8" key="2">
    <citation type="submission" date="2017-02" db="EMBL/GenBank/DDBJ databases">
        <title>Sunflower complete genome.</title>
        <authorList>
            <person name="Langlade N."/>
            <person name="Munos S."/>
        </authorList>
    </citation>
    <scope>NUCLEOTIDE SEQUENCE [LARGE SCALE GENOMIC DNA]</scope>
    <source>
        <tissue evidence="8">Leaves</tissue>
    </source>
</reference>
<dbReference type="GO" id="GO:0009867">
    <property type="term" value="P:jasmonic acid mediated signaling pathway"/>
    <property type="evidence" value="ECO:0000318"/>
    <property type="project" value="GO_Central"/>
</dbReference>
<dbReference type="PANTHER" id="PTHR31413:SF12">
    <property type="entry name" value="AFP HOMOLOG 2"/>
    <property type="match status" value="1"/>
</dbReference>
<dbReference type="InterPro" id="IPR031307">
    <property type="entry name" value="Ninja_fam"/>
</dbReference>
<feature type="region of interest" description="Disordered" evidence="5">
    <location>
        <begin position="1"/>
        <end position="34"/>
    </location>
</feature>
<accession>A0A251TU78</accession>
<evidence type="ECO:0000256" key="5">
    <source>
        <dbReference type="SAM" id="MobiDB-lite"/>
    </source>
</evidence>
<evidence type="ECO:0000313" key="9">
    <source>
        <dbReference type="Proteomes" id="UP000215914"/>
    </source>
</evidence>
<organism evidence="8 9">
    <name type="scientific">Helianthus annuus</name>
    <name type="common">Common sunflower</name>
    <dbReference type="NCBI Taxonomy" id="4232"/>
    <lineage>
        <taxon>Eukaryota</taxon>
        <taxon>Viridiplantae</taxon>
        <taxon>Streptophyta</taxon>
        <taxon>Embryophyta</taxon>
        <taxon>Tracheophyta</taxon>
        <taxon>Spermatophyta</taxon>
        <taxon>Magnoliopsida</taxon>
        <taxon>eudicotyledons</taxon>
        <taxon>Gunneridae</taxon>
        <taxon>Pentapetalae</taxon>
        <taxon>asterids</taxon>
        <taxon>campanulids</taxon>
        <taxon>Asterales</taxon>
        <taxon>Asteraceae</taxon>
        <taxon>Asteroideae</taxon>
        <taxon>Heliantheae alliance</taxon>
        <taxon>Heliantheae</taxon>
        <taxon>Helianthus</taxon>
    </lineage>
</organism>
<dbReference type="GO" id="GO:0045892">
    <property type="term" value="P:negative regulation of DNA-templated transcription"/>
    <property type="evidence" value="ECO:0000318"/>
    <property type="project" value="GO_Central"/>
</dbReference>